<evidence type="ECO:0000256" key="3">
    <source>
        <dbReference type="ARBA" id="ARBA00022722"/>
    </source>
</evidence>
<feature type="domain" description="RecJ OB" evidence="8">
    <location>
        <begin position="474"/>
        <end position="545"/>
    </location>
</feature>
<dbReference type="Gene3D" id="3.90.1640.30">
    <property type="match status" value="1"/>
</dbReference>
<dbReference type="InterPro" id="IPR038763">
    <property type="entry name" value="DHH_sf"/>
</dbReference>
<dbReference type="InterPro" id="IPR001667">
    <property type="entry name" value="DDH_dom"/>
</dbReference>
<evidence type="ECO:0000256" key="5">
    <source>
        <dbReference type="ARBA" id="ARBA00022839"/>
    </source>
</evidence>
<dbReference type="PANTHER" id="PTHR30255:SF2">
    <property type="entry name" value="SINGLE-STRANDED-DNA-SPECIFIC EXONUCLEASE RECJ"/>
    <property type="match status" value="1"/>
</dbReference>
<organism evidence="9 10">
    <name type="scientific">Candidatus Cytomitobacter primus</name>
    <dbReference type="NCBI Taxonomy" id="2066024"/>
    <lineage>
        <taxon>Bacteria</taxon>
        <taxon>Pseudomonadati</taxon>
        <taxon>Pseudomonadota</taxon>
        <taxon>Alphaproteobacteria</taxon>
        <taxon>Holosporales</taxon>
        <taxon>Holosporaceae</taxon>
        <taxon>Candidatus Cytomitobacter</taxon>
    </lineage>
</organism>
<gene>
    <name evidence="9" type="ORF">FZC34_00130</name>
</gene>
<evidence type="ECO:0000259" key="8">
    <source>
        <dbReference type="Pfam" id="PF17768"/>
    </source>
</evidence>
<dbReference type="OrthoDB" id="9809852at2"/>
<dbReference type="SUPFAM" id="SSF64182">
    <property type="entry name" value="DHH phosphoesterases"/>
    <property type="match status" value="1"/>
</dbReference>
<keyword evidence="10" id="KW-1185">Reference proteome</keyword>
<evidence type="ECO:0000259" key="7">
    <source>
        <dbReference type="Pfam" id="PF02272"/>
    </source>
</evidence>
<reference evidence="9 10" key="1">
    <citation type="submission" date="2019-08" db="EMBL/GenBank/DDBJ databases">
        <title>Highly reduced genomes of protist endosymbionts show evolutionary convergence.</title>
        <authorList>
            <person name="George E."/>
            <person name="Husnik F."/>
            <person name="Tashyreva D."/>
            <person name="Prokopchuk G."/>
            <person name="Horak A."/>
            <person name="Kwong W.K."/>
            <person name="Lukes J."/>
            <person name="Keeling P.J."/>
        </authorList>
    </citation>
    <scope>NUCLEOTIDE SEQUENCE [LARGE SCALE GENOMIC DNA]</scope>
    <source>
        <strain evidence="9">1604LC</strain>
    </source>
</reference>
<protein>
    <recommendedName>
        <fullName evidence="2">Single-stranded-DNA-specific exonuclease RecJ</fullName>
    </recommendedName>
</protein>
<dbReference type="Pfam" id="PF17768">
    <property type="entry name" value="RecJ_OB"/>
    <property type="match status" value="1"/>
</dbReference>
<evidence type="ECO:0000256" key="4">
    <source>
        <dbReference type="ARBA" id="ARBA00022801"/>
    </source>
</evidence>
<evidence type="ECO:0000256" key="1">
    <source>
        <dbReference type="ARBA" id="ARBA00005915"/>
    </source>
</evidence>
<dbReference type="AlphaFoldDB" id="A0A5C0UE28"/>
<dbReference type="InterPro" id="IPR051673">
    <property type="entry name" value="SSDNA_exonuclease_RecJ"/>
</dbReference>
<name>A0A5C0UE28_9PROT</name>
<dbReference type="Gene3D" id="3.10.310.30">
    <property type="match status" value="1"/>
</dbReference>
<evidence type="ECO:0000313" key="10">
    <source>
        <dbReference type="Proteomes" id="UP000325004"/>
    </source>
</evidence>
<dbReference type="EMBL" id="CP043316">
    <property type="protein sequence ID" value="QEK38336.1"/>
    <property type="molecule type" value="Genomic_DNA"/>
</dbReference>
<evidence type="ECO:0000259" key="6">
    <source>
        <dbReference type="Pfam" id="PF01368"/>
    </source>
</evidence>
<proteinExistence type="inferred from homology"/>
<evidence type="ECO:0000256" key="2">
    <source>
        <dbReference type="ARBA" id="ARBA00019841"/>
    </source>
</evidence>
<comment type="similarity">
    <text evidence="1">Belongs to the RecJ family.</text>
</comment>
<evidence type="ECO:0000313" key="9">
    <source>
        <dbReference type="EMBL" id="QEK38336.1"/>
    </source>
</evidence>
<dbReference type="GO" id="GO:0003676">
    <property type="term" value="F:nucleic acid binding"/>
    <property type="evidence" value="ECO:0007669"/>
    <property type="project" value="InterPro"/>
</dbReference>
<dbReference type="GO" id="GO:0004527">
    <property type="term" value="F:exonuclease activity"/>
    <property type="evidence" value="ECO:0007669"/>
    <property type="project" value="UniProtKB-KW"/>
</dbReference>
<keyword evidence="5" id="KW-0269">Exonuclease</keyword>
<dbReference type="KEGG" id="cpri:FZC34_00130"/>
<dbReference type="Pfam" id="PF01368">
    <property type="entry name" value="DHH"/>
    <property type="match status" value="1"/>
</dbReference>
<feature type="domain" description="DHHA1" evidence="7">
    <location>
        <begin position="357"/>
        <end position="437"/>
    </location>
</feature>
<dbReference type="InterPro" id="IPR003156">
    <property type="entry name" value="DHHA1_dom"/>
</dbReference>
<dbReference type="RefSeq" id="WP_148971452.1">
    <property type="nucleotide sequence ID" value="NZ_CP043316.1"/>
</dbReference>
<accession>A0A5C0UE28</accession>
<feature type="domain" description="DDH" evidence="6">
    <location>
        <begin position="98"/>
        <end position="241"/>
    </location>
</feature>
<dbReference type="Proteomes" id="UP000325004">
    <property type="component" value="Chromosome"/>
</dbReference>
<keyword evidence="3" id="KW-0540">Nuclease</keyword>
<dbReference type="Pfam" id="PF02272">
    <property type="entry name" value="DHHA1"/>
    <property type="match status" value="1"/>
</dbReference>
<keyword evidence="4" id="KW-0378">Hydrolase</keyword>
<dbReference type="PANTHER" id="PTHR30255">
    <property type="entry name" value="SINGLE-STRANDED-DNA-SPECIFIC EXONUCLEASE RECJ"/>
    <property type="match status" value="1"/>
</dbReference>
<dbReference type="InterPro" id="IPR041122">
    <property type="entry name" value="RecJ_OB"/>
</dbReference>
<sequence>MSLKNSSQCYPHSSAQSDSISLKGNMWIYPKELDTNHLKQVAESYDLSNLESIFLMNRITNIHGFLNDKISDYLQDKNLVDMGLVVQRIKRAIQNKEKVAILGDYDVDGITSTALFIKLFDFCKIDYVYKIPNRSDGYGHNIDDINKIDASLILVLDCGSSQDFTDVESDVCIIDHHQTSENPNVLGFVNPYRLDINPLTQENFKGLCTAGLIFIVIFNLVKEMNLQFDFKALLDLVALGTIGDCMELTGINRAYVKYGLQLMNLKKRDGIKFLCENLKLGQITASQVAFYICPCINAAGRLGESNIALRFLCNDHESYELSRTLIALNSRRKEIEQACLQEILNSLDNMAAPEKCIIVENEQWHPGIVGILAGRLKEKFTLPTFVLYKKGEFWKGSARSVNGVNIGSLIHDSVCKEFAKEGGGHAMAGGVTIHQSHYGQWKNFIIENIKYGNTENTIKIDANMSLKAVCNISVDKIAPFGIGNNPPQVIVKKILLENAVKYNEHVRLNLNENGFRKSIFAFRWGDLYEKLPIGKFIDIIIKVDEGNKMNIIDLYAV</sequence>